<sequence length="44" mass="5257">MPYNNHCQLKKETHSITFKLINDGYVDNIKKKEFYGGNTFDYQI</sequence>
<reference evidence="1 2" key="1">
    <citation type="journal article" date="2018" name="Int. J. Syst. Evol. Microbiol.">
        <title>Lactobacillus paragasseri sp. nov., a sister taxon of Lactobacillus gasseri, based on whole-genome sequence analyses.</title>
        <authorList>
            <person name="Tanizawa Y."/>
            <person name="Tada I."/>
            <person name="Kobayashi H."/>
            <person name="Endo A."/>
            <person name="Maeno S."/>
            <person name="Toyoda A."/>
            <person name="Arita M."/>
            <person name="Nakamura Y."/>
            <person name="Sakamoto M."/>
            <person name="Ohkuma M."/>
            <person name="Tohno M."/>
        </authorList>
    </citation>
    <scope>NUCLEOTIDE SEQUENCE [LARGE SCALE GENOMIC DNA]</scope>
    <source>
        <strain evidence="1 2">JCM 1025</strain>
    </source>
</reference>
<accession>A0AB33ZWP7</accession>
<proteinExistence type="predicted"/>
<dbReference type="Proteomes" id="UP000250668">
    <property type="component" value="Unassembled WGS sequence"/>
</dbReference>
<dbReference type="AlphaFoldDB" id="A0AB33ZWP7"/>
<comment type="caution">
    <text evidence="1">The sequence shown here is derived from an EMBL/GenBank/DDBJ whole genome shotgun (WGS) entry which is preliminary data.</text>
</comment>
<dbReference type="EMBL" id="BEXJ01000003">
    <property type="protein sequence ID" value="GBA97346.1"/>
    <property type="molecule type" value="Genomic_DNA"/>
</dbReference>
<evidence type="ECO:0000313" key="2">
    <source>
        <dbReference type="Proteomes" id="UP000250668"/>
    </source>
</evidence>
<gene>
    <name evidence="1" type="ORF">LJCM1025_14980</name>
</gene>
<organism evidence="1 2">
    <name type="scientific">Lactobacillus gasseri</name>
    <dbReference type="NCBI Taxonomy" id="1596"/>
    <lineage>
        <taxon>Bacteria</taxon>
        <taxon>Bacillati</taxon>
        <taxon>Bacillota</taxon>
        <taxon>Bacilli</taxon>
        <taxon>Lactobacillales</taxon>
        <taxon>Lactobacillaceae</taxon>
        <taxon>Lactobacillus</taxon>
    </lineage>
</organism>
<name>A0AB33ZWP7_LACGS</name>
<evidence type="ECO:0000313" key="1">
    <source>
        <dbReference type="EMBL" id="GBA97346.1"/>
    </source>
</evidence>
<protein>
    <submittedName>
        <fullName evidence="1">Uncharacterized protein</fullName>
    </submittedName>
</protein>